<feature type="transmembrane region" description="Helical" evidence="8">
    <location>
        <begin position="386"/>
        <end position="413"/>
    </location>
</feature>
<keyword evidence="2" id="KW-1003">Cell membrane</keyword>
<evidence type="ECO:0000256" key="2">
    <source>
        <dbReference type="ARBA" id="ARBA00022475"/>
    </source>
</evidence>
<sequence length="429" mass="46860">MPDSFPPPAPRRHWLSFERLHLYALPLLAASLCLIGGALSVDLQGRRIAWLPVGDFIAYWSAAHLALDGQALSAYQLPRLAGVEQAALPGFAYAVSWHYPPTFLLLLLPLALLPLSAAWLLFMFFSLACYLAVLSHSLDQPRRLPTLLLLLCAFPGTALNIMFGQNAFLTAALMGGGLLLLQRRPWLAGLCFGLLTLKPQLGLLLPLALLCGGHWRAIAAAAGSATLLLLVSVMVFGADSLPAFWQTMAQARHWLEAAGPSAVGHAAEAVQPGGIDAQWLAQGRLDRRQIPTLFAFARELGAPLLLAYGLQLAQALLAALVVARAWRVPLATLRRQALLVLGSLLATPYLFDYELAWLLLPIAAWAAQGLREGWRRGEREWLVAAYALPLPLLLLSLYSGLPWLQFLFLALFLRLAWYEKALLLNKDAT</sequence>
<evidence type="ECO:0000313" key="10">
    <source>
        <dbReference type="Proteomes" id="UP000199233"/>
    </source>
</evidence>
<dbReference type="Proteomes" id="UP000199233">
    <property type="component" value="Unassembled WGS sequence"/>
</dbReference>
<keyword evidence="10" id="KW-1185">Reference proteome</keyword>
<protein>
    <recommendedName>
        <fullName evidence="11">DUF2029 domain-containing protein</fullName>
    </recommendedName>
</protein>
<dbReference type="Pfam" id="PF09594">
    <property type="entry name" value="GT87"/>
    <property type="match status" value="1"/>
</dbReference>
<keyword evidence="5 8" id="KW-1133">Transmembrane helix</keyword>
<evidence type="ECO:0000256" key="1">
    <source>
        <dbReference type="ARBA" id="ARBA00004651"/>
    </source>
</evidence>
<name>A0A1H9H3Q7_9GAMM</name>
<accession>A0A1H9H3Q7</accession>
<feature type="transmembrane region" description="Helical" evidence="8">
    <location>
        <begin position="146"/>
        <end position="174"/>
    </location>
</feature>
<comment type="similarity">
    <text evidence="7">Belongs to the glycosyltransferase 87 family.</text>
</comment>
<comment type="subcellular location">
    <subcellularLocation>
        <location evidence="1">Cell membrane</location>
        <topology evidence="1">Multi-pass membrane protein</topology>
    </subcellularLocation>
</comment>
<feature type="transmembrane region" description="Helical" evidence="8">
    <location>
        <begin position="48"/>
        <end position="67"/>
    </location>
</feature>
<organism evidence="9 10">
    <name type="scientific">Solimonas aquatica</name>
    <dbReference type="NCBI Taxonomy" id="489703"/>
    <lineage>
        <taxon>Bacteria</taxon>
        <taxon>Pseudomonadati</taxon>
        <taxon>Pseudomonadota</taxon>
        <taxon>Gammaproteobacteria</taxon>
        <taxon>Nevskiales</taxon>
        <taxon>Nevskiaceae</taxon>
        <taxon>Solimonas</taxon>
    </lineage>
</organism>
<dbReference type="STRING" id="489703.SAMN04488038_1088"/>
<dbReference type="InterPro" id="IPR018584">
    <property type="entry name" value="GT87"/>
</dbReference>
<evidence type="ECO:0008006" key="11">
    <source>
        <dbReference type="Google" id="ProtNLM"/>
    </source>
</evidence>
<feature type="transmembrane region" description="Helical" evidence="8">
    <location>
        <begin position="305"/>
        <end position="326"/>
    </location>
</feature>
<evidence type="ECO:0000256" key="3">
    <source>
        <dbReference type="ARBA" id="ARBA00022679"/>
    </source>
</evidence>
<feature type="transmembrane region" description="Helical" evidence="8">
    <location>
        <begin position="103"/>
        <end position="134"/>
    </location>
</feature>
<feature type="transmembrane region" description="Helical" evidence="8">
    <location>
        <begin position="186"/>
        <end position="210"/>
    </location>
</feature>
<evidence type="ECO:0000256" key="6">
    <source>
        <dbReference type="ARBA" id="ARBA00023136"/>
    </source>
</evidence>
<dbReference type="EMBL" id="FOFS01000008">
    <property type="protein sequence ID" value="SEQ56887.1"/>
    <property type="molecule type" value="Genomic_DNA"/>
</dbReference>
<proteinExistence type="inferred from homology"/>
<dbReference type="GO" id="GO:0005886">
    <property type="term" value="C:plasma membrane"/>
    <property type="evidence" value="ECO:0007669"/>
    <property type="project" value="UniProtKB-SubCell"/>
</dbReference>
<evidence type="ECO:0000256" key="5">
    <source>
        <dbReference type="ARBA" id="ARBA00022989"/>
    </source>
</evidence>
<dbReference type="RefSeq" id="WP_177188944.1">
    <property type="nucleotide sequence ID" value="NZ_FOFS01000008.1"/>
</dbReference>
<evidence type="ECO:0000256" key="7">
    <source>
        <dbReference type="ARBA" id="ARBA00024033"/>
    </source>
</evidence>
<keyword evidence="4 8" id="KW-0812">Transmembrane</keyword>
<evidence type="ECO:0000256" key="8">
    <source>
        <dbReference type="SAM" id="Phobius"/>
    </source>
</evidence>
<dbReference type="AlphaFoldDB" id="A0A1H9H3Q7"/>
<keyword evidence="3" id="KW-0808">Transferase</keyword>
<feature type="transmembrane region" description="Helical" evidence="8">
    <location>
        <begin position="338"/>
        <end position="366"/>
    </location>
</feature>
<feature type="transmembrane region" description="Helical" evidence="8">
    <location>
        <begin position="20"/>
        <end position="41"/>
    </location>
</feature>
<keyword evidence="6 8" id="KW-0472">Membrane</keyword>
<evidence type="ECO:0000313" key="9">
    <source>
        <dbReference type="EMBL" id="SEQ56887.1"/>
    </source>
</evidence>
<reference evidence="9 10" key="1">
    <citation type="submission" date="2016-10" db="EMBL/GenBank/DDBJ databases">
        <authorList>
            <person name="de Groot N.N."/>
        </authorList>
    </citation>
    <scope>NUCLEOTIDE SEQUENCE [LARGE SCALE GENOMIC DNA]</scope>
    <source>
        <strain evidence="9 10">DSM 25927</strain>
    </source>
</reference>
<feature type="transmembrane region" description="Helical" evidence="8">
    <location>
        <begin position="217"/>
        <end position="238"/>
    </location>
</feature>
<evidence type="ECO:0000256" key="4">
    <source>
        <dbReference type="ARBA" id="ARBA00022692"/>
    </source>
</evidence>
<dbReference type="GO" id="GO:0016758">
    <property type="term" value="F:hexosyltransferase activity"/>
    <property type="evidence" value="ECO:0007669"/>
    <property type="project" value="InterPro"/>
</dbReference>
<gene>
    <name evidence="9" type="ORF">SAMN04488038_1088</name>
</gene>